<dbReference type="OrthoDB" id="9771846at2"/>
<reference evidence="2 3" key="1">
    <citation type="submission" date="2019-03" db="EMBL/GenBank/DDBJ databases">
        <title>Flavobacterium AR-3-4 sp. nov. isolated from arctic soil.</title>
        <authorList>
            <person name="Chaudhary D.K."/>
        </authorList>
    </citation>
    <scope>NUCLEOTIDE SEQUENCE [LARGE SCALE GENOMIC DNA]</scope>
    <source>
        <strain evidence="2 3">AR-3-4</strain>
    </source>
</reference>
<accession>A0A4R5CH34</accession>
<dbReference type="InterPro" id="IPR029044">
    <property type="entry name" value="Nucleotide-diphossugar_trans"/>
</dbReference>
<keyword evidence="3" id="KW-1185">Reference proteome</keyword>
<organism evidence="2 3">
    <name type="scientific">Flavobacterium cellulosilyticum</name>
    <dbReference type="NCBI Taxonomy" id="2541731"/>
    <lineage>
        <taxon>Bacteria</taxon>
        <taxon>Pseudomonadati</taxon>
        <taxon>Bacteroidota</taxon>
        <taxon>Flavobacteriia</taxon>
        <taxon>Flavobacteriales</taxon>
        <taxon>Flavobacteriaceae</taxon>
        <taxon>Flavobacterium</taxon>
    </lineage>
</organism>
<dbReference type="RefSeq" id="WP_132001831.1">
    <property type="nucleotide sequence ID" value="NZ_SMFK01000002.1"/>
</dbReference>
<dbReference type="CDD" id="cd04186">
    <property type="entry name" value="GT_2_like_c"/>
    <property type="match status" value="1"/>
</dbReference>
<feature type="domain" description="Glycosyltransferase 2-like" evidence="1">
    <location>
        <begin position="3"/>
        <end position="186"/>
    </location>
</feature>
<dbReference type="AlphaFoldDB" id="A0A4R5CH34"/>
<evidence type="ECO:0000259" key="1">
    <source>
        <dbReference type="Pfam" id="PF00535"/>
    </source>
</evidence>
<gene>
    <name evidence="2" type="ORF">E0F76_04230</name>
</gene>
<dbReference type="Gene3D" id="3.90.550.10">
    <property type="entry name" value="Spore Coat Polysaccharide Biosynthesis Protein SpsA, Chain A"/>
    <property type="match status" value="1"/>
</dbReference>
<dbReference type="GO" id="GO:0016740">
    <property type="term" value="F:transferase activity"/>
    <property type="evidence" value="ECO:0007669"/>
    <property type="project" value="UniProtKB-KW"/>
</dbReference>
<dbReference type="PANTHER" id="PTHR43179">
    <property type="entry name" value="RHAMNOSYLTRANSFERASE WBBL"/>
    <property type="match status" value="1"/>
</dbReference>
<dbReference type="PANTHER" id="PTHR43179:SF7">
    <property type="entry name" value="RHAMNOSYLTRANSFERASE WBBL"/>
    <property type="match status" value="1"/>
</dbReference>
<evidence type="ECO:0000313" key="2">
    <source>
        <dbReference type="EMBL" id="TDD98356.1"/>
    </source>
</evidence>
<name>A0A4R5CH34_9FLAO</name>
<dbReference type="Pfam" id="PF00535">
    <property type="entry name" value="Glycos_transf_2"/>
    <property type="match status" value="1"/>
</dbReference>
<evidence type="ECO:0000313" key="3">
    <source>
        <dbReference type="Proteomes" id="UP000295479"/>
    </source>
</evidence>
<dbReference type="SUPFAM" id="SSF53448">
    <property type="entry name" value="Nucleotide-diphospho-sugar transferases"/>
    <property type="match status" value="1"/>
</dbReference>
<sequence>MVSIIIVNYNTKKITIDCLESIKKFTTGLEYEIIVVDNASADGSQEALKRLFPDVKLIESPDNRGFGLANNLGVRSAMGEFVFLLNSDTVLVENSIKIMLDFFQKYQHKLNIGAIGTVLIDEANQTNGFGSHFPSCKEENAINLKKIPLIGQLISFSKNHQYDIKKEYFEIDYIIGADLLMRKDFFEKLDGFSKEFFMYYEESDLQKRMDNLGFKRYITTNTKIIHLEDGSGKSIKKYSNRKRTIVHKSKNIYLKRNDKENFSKYAILDFIILFLNFFNFKYSFKENFNYFKEILSTY</sequence>
<proteinExistence type="predicted"/>
<keyword evidence="2" id="KW-0808">Transferase</keyword>
<protein>
    <submittedName>
        <fullName evidence="2">Glycosyltransferase family 2 protein</fullName>
    </submittedName>
</protein>
<comment type="caution">
    <text evidence="2">The sequence shown here is derived from an EMBL/GenBank/DDBJ whole genome shotgun (WGS) entry which is preliminary data.</text>
</comment>
<dbReference type="InterPro" id="IPR001173">
    <property type="entry name" value="Glyco_trans_2-like"/>
</dbReference>
<dbReference type="Proteomes" id="UP000295479">
    <property type="component" value="Unassembled WGS sequence"/>
</dbReference>
<dbReference type="EMBL" id="SMFK01000002">
    <property type="protein sequence ID" value="TDD98356.1"/>
    <property type="molecule type" value="Genomic_DNA"/>
</dbReference>